<dbReference type="SUPFAM" id="SSF55194">
    <property type="entry name" value="Ribosome recycling factor, RRF"/>
    <property type="match status" value="1"/>
</dbReference>
<accession>A0A1G4JAH8</accession>
<keyword evidence="3" id="KW-0648">Protein biosynthesis</keyword>
<organism evidence="8 9">
    <name type="scientific">Lachancea mirantina</name>
    <dbReference type="NCBI Taxonomy" id="1230905"/>
    <lineage>
        <taxon>Eukaryota</taxon>
        <taxon>Fungi</taxon>
        <taxon>Dikarya</taxon>
        <taxon>Ascomycota</taxon>
        <taxon>Saccharomycotina</taxon>
        <taxon>Saccharomycetes</taxon>
        <taxon>Saccharomycetales</taxon>
        <taxon>Saccharomycetaceae</taxon>
        <taxon>Lachancea</taxon>
    </lineage>
</organism>
<comment type="similarity">
    <text evidence="1">Belongs to the RRF family.</text>
</comment>
<evidence type="ECO:0000256" key="5">
    <source>
        <dbReference type="ARBA" id="ARBA00033107"/>
    </source>
</evidence>
<dbReference type="PANTHER" id="PTHR20982">
    <property type="entry name" value="RIBOSOME RECYCLING FACTOR"/>
    <property type="match status" value="1"/>
</dbReference>
<feature type="coiled-coil region" evidence="6">
    <location>
        <begin position="202"/>
        <end position="236"/>
    </location>
</feature>
<dbReference type="InterPro" id="IPR002661">
    <property type="entry name" value="Ribosome_recyc_fac"/>
</dbReference>
<keyword evidence="9" id="KW-1185">Reference proteome</keyword>
<name>A0A1G4JAH8_9SACH</name>
<proteinExistence type="inferred from homology"/>
<evidence type="ECO:0000256" key="3">
    <source>
        <dbReference type="ARBA" id="ARBA00022917"/>
    </source>
</evidence>
<dbReference type="GO" id="GO:0043023">
    <property type="term" value="F:ribosomal large subunit binding"/>
    <property type="evidence" value="ECO:0007669"/>
    <property type="project" value="TreeGrafter"/>
</dbReference>
<evidence type="ECO:0000256" key="2">
    <source>
        <dbReference type="ARBA" id="ARBA00020581"/>
    </source>
</evidence>
<evidence type="ECO:0000256" key="6">
    <source>
        <dbReference type="SAM" id="Coils"/>
    </source>
</evidence>
<dbReference type="PANTHER" id="PTHR20982:SF3">
    <property type="entry name" value="MITOCHONDRIAL RIBOSOME RECYCLING FACTOR PSEUDO 1"/>
    <property type="match status" value="1"/>
</dbReference>
<dbReference type="EMBL" id="LT598463">
    <property type="protein sequence ID" value="SCU86935.1"/>
    <property type="molecule type" value="Genomic_DNA"/>
</dbReference>
<dbReference type="GO" id="GO:0005739">
    <property type="term" value="C:mitochondrion"/>
    <property type="evidence" value="ECO:0007669"/>
    <property type="project" value="TreeGrafter"/>
</dbReference>
<comment type="function">
    <text evidence="4">Necessary for protein synthesis in mitochondria. Functions as a ribosome recycling factor in mitochondria.</text>
</comment>
<feature type="domain" description="Ribosome recycling factor" evidence="7">
    <location>
        <begin position="78"/>
        <end position="242"/>
    </location>
</feature>
<dbReference type="Gene3D" id="3.30.1360.40">
    <property type="match status" value="1"/>
</dbReference>
<dbReference type="InterPro" id="IPR023584">
    <property type="entry name" value="Ribosome_recyc_fac_dom"/>
</dbReference>
<dbReference type="InterPro" id="IPR036191">
    <property type="entry name" value="RRF_sf"/>
</dbReference>
<gene>
    <name evidence="8" type="ORF">LAMI_0D04126G</name>
</gene>
<evidence type="ECO:0000313" key="9">
    <source>
        <dbReference type="Proteomes" id="UP000191024"/>
    </source>
</evidence>
<dbReference type="OrthoDB" id="407355at2759"/>
<dbReference type="Proteomes" id="UP000191024">
    <property type="component" value="Chromosome D"/>
</dbReference>
<evidence type="ECO:0000313" key="8">
    <source>
        <dbReference type="EMBL" id="SCU86935.1"/>
    </source>
</evidence>
<dbReference type="GO" id="GO:0006412">
    <property type="term" value="P:translation"/>
    <property type="evidence" value="ECO:0007669"/>
    <property type="project" value="UniProtKB-KW"/>
</dbReference>
<evidence type="ECO:0000256" key="4">
    <source>
        <dbReference type="ARBA" id="ARBA00024909"/>
    </source>
</evidence>
<dbReference type="Pfam" id="PF01765">
    <property type="entry name" value="RRF"/>
    <property type="match status" value="1"/>
</dbReference>
<sequence length="243" mass="27321">MIRTRTIGYQALYISRPRGSELRNFYATPIAWKKNAKKGGKTKDNSKSQEQDGIETVDLSQYVQKASELFERTCELHKKRLGELKSGNANPSVFDHLKIGKSNAKFTDVATTSMKSRNSLLVTVFDPKDTKAVISGILAANLNLTPEPIPQNEQQLKVMLPAPTLESRKQTCKILKAVFEEYKNSASKTSLAHARGEILKDLKKLDRKSDAVNRTLQEIEKVHKQYTSKLQDQLKQAEKSVMG</sequence>
<dbReference type="AlphaFoldDB" id="A0A1G4JAH8"/>
<dbReference type="STRING" id="1230905.A0A1G4JAH8"/>
<keyword evidence="6" id="KW-0175">Coiled coil</keyword>
<evidence type="ECO:0000256" key="1">
    <source>
        <dbReference type="ARBA" id="ARBA00005912"/>
    </source>
</evidence>
<reference evidence="8 9" key="1">
    <citation type="submission" date="2016-03" db="EMBL/GenBank/DDBJ databases">
        <authorList>
            <person name="Devillers H."/>
        </authorList>
    </citation>
    <scope>NUCLEOTIDE SEQUENCE [LARGE SCALE GENOMIC DNA]</scope>
    <source>
        <strain evidence="8">CBS 11717</strain>
    </source>
</reference>
<dbReference type="Gene3D" id="1.10.132.20">
    <property type="entry name" value="Ribosome-recycling factor"/>
    <property type="match status" value="1"/>
</dbReference>
<evidence type="ECO:0000259" key="7">
    <source>
        <dbReference type="Pfam" id="PF01765"/>
    </source>
</evidence>
<protein>
    <recommendedName>
        <fullName evidence="2">Ribosome-recycling factor, mitochondrial</fullName>
    </recommendedName>
    <alternativeName>
        <fullName evidence="5">Ribosome-releasing factor, mitochondrial</fullName>
    </alternativeName>
</protein>